<dbReference type="Proteomes" id="UP001470230">
    <property type="component" value="Unassembled WGS sequence"/>
</dbReference>
<reference evidence="2 3" key="1">
    <citation type="submission" date="2024-04" db="EMBL/GenBank/DDBJ databases">
        <title>Tritrichomonas musculus Genome.</title>
        <authorList>
            <person name="Alves-Ferreira E."/>
            <person name="Grigg M."/>
            <person name="Lorenzi H."/>
            <person name="Galac M."/>
        </authorList>
    </citation>
    <scope>NUCLEOTIDE SEQUENCE [LARGE SCALE GENOMIC DNA]</scope>
    <source>
        <strain evidence="2 3">EAF2021</strain>
    </source>
</reference>
<feature type="coiled-coil region" evidence="1">
    <location>
        <begin position="9"/>
        <end position="36"/>
    </location>
</feature>
<sequence>MDCRYVRNKKLYEIIKERINKHIEELNQDKNDEEALITSFFFPFEISENDVHIVKIRAPISKKINLIGDMFTFAIFSNELELDEVIYYLVTEDSELEFEITESTVQICECISRFPLYYSSELYLSLIPDSINLEASDRIINLIPFDGALYHFYVAIEQKRKDMDKLIIFEVTERAAISPKKLNIFKIRERKYVDVEQEDNKKVGYFQKISNFISSFFNKSDNTINNDYMHLKVD</sequence>
<proteinExistence type="predicted"/>
<evidence type="ECO:0000256" key="1">
    <source>
        <dbReference type="SAM" id="Coils"/>
    </source>
</evidence>
<keyword evidence="3" id="KW-1185">Reference proteome</keyword>
<evidence type="ECO:0000313" key="3">
    <source>
        <dbReference type="Proteomes" id="UP001470230"/>
    </source>
</evidence>
<name>A0ABR2HV98_9EUKA</name>
<organism evidence="2 3">
    <name type="scientific">Tritrichomonas musculus</name>
    <dbReference type="NCBI Taxonomy" id="1915356"/>
    <lineage>
        <taxon>Eukaryota</taxon>
        <taxon>Metamonada</taxon>
        <taxon>Parabasalia</taxon>
        <taxon>Tritrichomonadida</taxon>
        <taxon>Tritrichomonadidae</taxon>
        <taxon>Tritrichomonas</taxon>
    </lineage>
</organism>
<keyword evidence="1" id="KW-0175">Coiled coil</keyword>
<gene>
    <name evidence="2" type="ORF">M9Y10_017984</name>
</gene>
<protein>
    <submittedName>
        <fullName evidence="2">Uncharacterized protein</fullName>
    </submittedName>
</protein>
<dbReference type="EMBL" id="JAPFFF010000023">
    <property type="protein sequence ID" value="KAK8852986.1"/>
    <property type="molecule type" value="Genomic_DNA"/>
</dbReference>
<accession>A0ABR2HV98</accession>
<evidence type="ECO:0000313" key="2">
    <source>
        <dbReference type="EMBL" id="KAK8852986.1"/>
    </source>
</evidence>
<comment type="caution">
    <text evidence="2">The sequence shown here is derived from an EMBL/GenBank/DDBJ whole genome shotgun (WGS) entry which is preliminary data.</text>
</comment>